<feature type="transmembrane region" description="Helical" evidence="10">
    <location>
        <begin position="182"/>
        <end position="201"/>
    </location>
</feature>
<organism evidence="12 13">
    <name type="scientific">Nematostella vectensis</name>
    <name type="common">Starlet sea anemone</name>
    <dbReference type="NCBI Taxonomy" id="45351"/>
    <lineage>
        <taxon>Eukaryota</taxon>
        <taxon>Metazoa</taxon>
        <taxon>Cnidaria</taxon>
        <taxon>Anthozoa</taxon>
        <taxon>Hexacorallia</taxon>
        <taxon>Actiniaria</taxon>
        <taxon>Edwardsiidae</taxon>
        <taxon>Nematostella</taxon>
    </lineage>
</organism>
<dbReference type="InterPro" id="IPR017452">
    <property type="entry name" value="GPCR_Rhodpsn_7TM"/>
</dbReference>
<feature type="transmembrane region" description="Helical" evidence="10">
    <location>
        <begin position="12"/>
        <end position="31"/>
    </location>
</feature>
<dbReference type="EMBL" id="DS469686">
    <property type="protein sequence ID" value="EDO35835.1"/>
    <property type="molecule type" value="Genomic_DNA"/>
</dbReference>
<dbReference type="AlphaFoldDB" id="A7SKC6"/>
<evidence type="ECO:0000256" key="8">
    <source>
        <dbReference type="ARBA" id="ARBA00023224"/>
    </source>
</evidence>
<keyword evidence="13" id="KW-1185">Reference proteome</keyword>
<evidence type="ECO:0000259" key="11">
    <source>
        <dbReference type="PROSITE" id="PS50262"/>
    </source>
</evidence>
<evidence type="ECO:0000256" key="7">
    <source>
        <dbReference type="ARBA" id="ARBA00023170"/>
    </source>
</evidence>
<keyword evidence="8 9" id="KW-0807">Transducer</keyword>
<evidence type="ECO:0000313" key="13">
    <source>
        <dbReference type="Proteomes" id="UP000001593"/>
    </source>
</evidence>
<dbReference type="PANTHER" id="PTHR22752">
    <property type="entry name" value="G PROTEIN-COUPLED RECEPTOR"/>
    <property type="match status" value="1"/>
</dbReference>
<dbReference type="GO" id="GO:0005886">
    <property type="term" value="C:plasma membrane"/>
    <property type="evidence" value="ECO:0007669"/>
    <property type="project" value="UniProtKB-SubCell"/>
</dbReference>
<dbReference type="PhylomeDB" id="A7SKC6"/>
<feature type="domain" description="G-protein coupled receptors family 1 profile" evidence="11">
    <location>
        <begin position="155"/>
        <end position="284"/>
    </location>
</feature>
<keyword evidence="4 10" id="KW-1133">Transmembrane helix</keyword>
<keyword evidence="5 9" id="KW-0297">G-protein coupled receptor</keyword>
<evidence type="ECO:0000256" key="5">
    <source>
        <dbReference type="ARBA" id="ARBA00023040"/>
    </source>
</evidence>
<protein>
    <recommendedName>
        <fullName evidence="11">G-protein coupled receptors family 1 profile domain-containing protein</fullName>
    </recommendedName>
</protein>
<dbReference type="HOGENOM" id="CLU_981073_0_0_1"/>
<dbReference type="PRINTS" id="PR00237">
    <property type="entry name" value="GPCRRHODOPSN"/>
</dbReference>
<dbReference type="SUPFAM" id="SSF81321">
    <property type="entry name" value="Family A G protein-coupled receptor-like"/>
    <property type="match status" value="1"/>
</dbReference>
<gene>
    <name evidence="12" type="ORF">NEMVEDRAFT_v1g213619</name>
</gene>
<feature type="transmembrane region" description="Helical" evidence="10">
    <location>
        <begin position="260"/>
        <end position="279"/>
    </location>
</feature>
<comment type="similarity">
    <text evidence="9">Belongs to the G-protein coupled receptor 1 family.</text>
</comment>
<evidence type="ECO:0000256" key="2">
    <source>
        <dbReference type="ARBA" id="ARBA00022475"/>
    </source>
</evidence>
<evidence type="ECO:0000256" key="3">
    <source>
        <dbReference type="ARBA" id="ARBA00022692"/>
    </source>
</evidence>
<comment type="subcellular location">
    <subcellularLocation>
        <location evidence="1">Cell membrane</location>
        <topology evidence="1">Multi-pass membrane protein</topology>
    </subcellularLocation>
</comment>
<evidence type="ECO:0000256" key="6">
    <source>
        <dbReference type="ARBA" id="ARBA00023136"/>
    </source>
</evidence>
<dbReference type="PROSITE" id="PS50262">
    <property type="entry name" value="G_PROTEIN_RECEP_F1_2"/>
    <property type="match status" value="1"/>
</dbReference>
<evidence type="ECO:0000256" key="10">
    <source>
        <dbReference type="SAM" id="Phobius"/>
    </source>
</evidence>
<evidence type="ECO:0000256" key="1">
    <source>
        <dbReference type="ARBA" id="ARBA00004651"/>
    </source>
</evidence>
<keyword evidence="2" id="KW-1003">Cell membrane</keyword>
<dbReference type="InterPro" id="IPR000276">
    <property type="entry name" value="GPCR_Rhodpsn"/>
</dbReference>
<keyword evidence="7 9" id="KW-0675">Receptor</keyword>
<dbReference type="CDD" id="cd00637">
    <property type="entry name" value="7tm_classA_rhodopsin-like"/>
    <property type="match status" value="1"/>
</dbReference>
<keyword evidence="3 9" id="KW-0812">Transmembrane</keyword>
<dbReference type="GO" id="GO:0004930">
    <property type="term" value="F:G protein-coupled receptor activity"/>
    <property type="evidence" value="ECO:0007669"/>
    <property type="project" value="UniProtKB-KW"/>
</dbReference>
<proteinExistence type="inferred from homology"/>
<dbReference type="Proteomes" id="UP000001593">
    <property type="component" value="Unassembled WGS sequence"/>
</dbReference>
<evidence type="ECO:0000256" key="9">
    <source>
        <dbReference type="RuleBase" id="RU000688"/>
    </source>
</evidence>
<evidence type="ECO:0000256" key="4">
    <source>
        <dbReference type="ARBA" id="ARBA00022989"/>
    </source>
</evidence>
<dbReference type="PROSITE" id="PS00237">
    <property type="entry name" value="G_PROTEIN_RECEP_F1_1"/>
    <property type="match status" value="1"/>
</dbReference>
<reference evidence="12 13" key="1">
    <citation type="journal article" date="2007" name="Science">
        <title>Sea anemone genome reveals ancestral eumetazoan gene repertoire and genomic organization.</title>
        <authorList>
            <person name="Putnam N.H."/>
            <person name="Srivastava M."/>
            <person name="Hellsten U."/>
            <person name="Dirks B."/>
            <person name="Chapman J."/>
            <person name="Salamov A."/>
            <person name="Terry A."/>
            <person name="Shapiro H."/>
            <person name="Lindquist E."/>
            <person name="Kapitonov V.V."/>
            <person name="Jurka J."/>
            <person name="Genikhovich G."/>
            <person name="Grigoriev I.V."/>
            <person name="Lucas S.M."/>
            <person name="Steele R.E."/>
            <person name="Finnerty J.R."/>
            <person name="Technau U."/>
            <person name="Martindale M.Q."/>
            <person name="Rokhsar D.S."/>
        </authorList>
    </citation>
    <scope>NUCLEOTIDE SEQUENCE [LARGE SCALE GENOMIC DNA]</scope>
    <source>
        <strain evidence="13">CH2 X CH6</strain>
    </source>
</reference>
<keyword evidence="6 10" id="KW-0472">Membrane</keyword>
<evidence type="ECO:0000313" key="12">
    <source>
        <dbReference type="EMBL" id="EDO35835.1"/>
    </source>
</evidence>
<dbReference type="Gene3D" id="1.20.1070.10">
    <property type="entry name" value="Rhodopsin 7-helix transmembrane proteins"/>
    <property type="match status" value="1"/>
</dbReference>
<sequence length="284" mass="32369">MNNNKQQQQQQNLKSKIEFYMIVIVWIYFLGKSKRTTLNFPIIRGTLPKLIIHQQRFLNTSGDGRTYERDTSVEKNPEGAQPIKVNGTKKMYFQLQTNLTNQSESLSMNPTNQSELLSDMNNQSQSRYVWAPVPASFRWTAAAVMILVAVGSCFGNGMVLYLVKIQSTRSLRTLQRTLTRHFIRSLAWSSLLTSLVSIPLMVSSLLVDYLKTDWACRAQRYLESAFIFITINNLIVIGVERYLVIYKPSKVPTTETTKRLVKAAWVMGAILTIIIPGSTTKDCR</sequence>
<dbReference type="InParanoid" id="A7SKC6"/>
<name>A7SKC6_NEMVE</name>
<dbReference type="Pfam" id="PF00001">
    <property type="entry name" value="7tm_1"/>
    <property type="match status" value="1"/>
</dbReference>
<accession>A7SKC6</accession>
<feature type="transmembrane region" description="Helical" evidence="10">
    <location>
        <begin position="139"/>
        <end position="162"/>
    </location>
</feature>
<feature type="transmembrane region" description="Helical" evidence="10">
    <location>
        <begin position="221"/>
        <end position="239"/>
    </location>
</feature>